<evidence type="ECO:0000313" key="4">
    <source>
        <dbReference type="EMBL" id="HIY79896.1"/>
    </source>
</evidence>
<dbReference type="PANTHER" id="PTHR43633:SF1">
    <property type="entry name" value="ALCOHOL DEHYDROGENASE YQHD"/>
    <property type="match status" value="1"/>
</dbReference>
<dbReference type="PANTHER" id="PTHR43633">
    <property type="entry name" value="ALCOHOL DEHYDROGENASE YQHD"/>
    <property type="match status" value="1"/>
</dbReference>
<dbReference type="Gene3D" id="3.40.50.1970">
    <property type="match status" value="1"/>
</dbReference>
<comment type="caution">
    <text evidence="4">The sequence shown here is derived from an EMBL/GenBank/DDBJ whole genome shotgun (WGS) entry which is preliminary data.</text>
</comment>
<dbReference type="Pfam" id="PF00465">
    <property type="entry name" value="Fe-ADH"/>
    <property type="match status" value="1"/>
</dbReference>
<feature type="domain" description="Fe-containing alcohol dehydrogenase-like C-terminal" evidence="3">
    <location>
        <begin position="191"/>
        <end position="410"/>
    </location>
</feature>
<dbReference type="GO" id="GO:0008106">
    <property type="term" value="F:alcohol dehydrogenase (NADP+) activity"/>
    <property type="evidence" value="ECO:0007669"/>
    <property type="project" value="TreeGrafter"/>
</dbReference>
<gene>
    <name evidence="4" type="ORF">IAA42_05625</name>
</gene>
<sequence length="411" mass="43554">MNDFTFFSPTRFVFGRGVTDRIGAEIAACGRARALVVYGQGSVVRAGTLERVLASLDAAGVAHEELGGARPNPSVAHVREGIAAARAFRADVILAVGGGSAIDTAKAISLGVPYEGDVWDLFAKRAAPVAEGKPAVACVLTIPAAGSEASDSCVISNDELCLKRGLSSDLNRPELAVMDPELTFTLPAYQTAAGVTDMCAHIMERYFSSYGPVPVTDNIACGLIRALIEEAPRALADPEDYGARANIMWAGMLAHNGLAGLGRNARPFTRAGGWESHALEHELSAHDASITHGAGLAVVLPAWMRRVWRANPERFLSFGRDVFGIEPVDPEADGVDVTPEQAVEDAVTATIDELQDFFASMGMPRTLGELGVTAEQIPALLDTLEQNKGREIGDLMRLSLGDVRAIYESAL</sequence>
<dbReference type="GO" id="GO:1990002">
    <property type="term" value="F:methylglyoxal reductase (NADPH) (acetol producing) activity"/>
    <property type="evidence" value="ECO:0007669"/>
    <property type="project" value="TreeGrafter"/>
</dbReference>
<reference evidence="4" key="1">
    <citation type="journal article" date="2021" name="PeerJ">
        <title>Extensive microbial diversity within the chicken gut microbiome revealed by metagenomics and culture.</title>
        <authorList>
            <person name="Gilroy R."/>
            <person name="Ravi A."/>
            <person name="Getino M."/>
            <person name="Pursley I."/>
            <person name="Horton D.L."/>
            <person name="Alikhan N.F."/>
            <person name="Baker D."/>
            <person name="Gharbi K."/>
            <person name="Hall N."/>
            <person name="Watson M."/>
            <person name="Adriaenssens E.M."/>
            <person name="Foster-Nyarko E."/>
            <person name="Jarju S."/>
            <person name="Secka A."/>
            <person name="Antonio M."/>
            <person name="Oren A."/>
            <person name="Chaudhuri R.R."/>
            <person name="La Ragione R."/>
            <person name="Hildebrand F."/>
            <person name="Pallen M.J."/>
        </authorList>
    </citation>
    <scope>NUCLEOTIDE SEQUENCE</scope>
    <source>
        <strain evidence="4">ChiHjej10B9-743</strain>
    </source>
</reference>
<dbReference type="GO" id="GO:0046872">
    <property type="term" value="F:metal ion binding"/>
    <property type="evidence" value="ECO:0007669"/>
    <property type="project" value="InterPro"/>
</dbReference>
<dbReference type="FunFam" id="3.40.50.1970:FF:000003">
    <property type="entry name" value="Alcohol dehydrogenase, iron-containing"/>
    <property type="match status" value="1"/>
</dbReference>
<accession>A0A9D1ZAD6</accession>
<dbReference type="InterPro" id="IPR001670">
    <property type="entry name" value="ADH_Fe/GldA"/>
</dbReference>
<reference evidence="4" key="2">
    <citation type="submission" date="2021-04" db="EMBL/GenBank/DDBJ databases">
        <authorList>
            <person name="Gilroy R."/>
        </authorList>
    </citation>
    <scope>NUCLEOTIDE SEQUENCE</scope>
    <source>
        <strain evidence="4">ChiHjej10B9-743</strain>
    </source>
</reference>
<proteinExistence type="predicted"/>
<dbReference type="Proteomes" id="UP000824133">
    <property type="component" value="Unassembled WGS sequence"/>
</dbReference>
<name>A0A9D1ZAD6_9ACTN</name>
<protein>
    <submittedName>
        <fullName evidence="4">Iron-containing alcohol dehydrogenase</fullName>
    </submittedName>
</protein>
<evidence type="ECO:0000259" key="3">
    <source>
        <dbReference type="Pfam" id="PF25137"/>
    </source>
</evidence>
<dbReference type="InterPro" id="IPR044731">
    <property type="entry name" value="BDH-like"/>
</dbReference>
<dbReference type="AlphaFoldDB" id="A0A9D1ZAD6"/>
<keyword evidence="1" id="KW-0560">Oxidoreductase</keyword>
<organism evidence="4 5">
    <name type="scientific">Candidatus Olsenella excrementavium</name>
    <dbReference type="NCBI Taxonomy" id="2838709"/>
    <lineage>
        <taxon>Bacteria</taxon>
        <taxon>Bacillati</taxon>
        <taxon>Actinomycetota</taxon>
        <taxon>Coriobacteriia</taxon>
        <taxon>Coriobacteriales</taxon>
        <taxon>Atopobiaceae</taxon>
        <taxon>Olsenella</taxon>
    </lineage>
</organism>
<dbReference type="EMBL" id="DXCP01000041">
    <property type="protein sequence ID" value="HIY79896.1"/>
    <property type="molecule type" value="Genomic_DNA"/>
</dbReference>
<dbReference type="CDD" id="cd08187">
    <property type="entry name" value="BDH"/>
    <property type="match status" value="1"/>
</dbReference>
<dbReference type="Pfam" id="PF25137">
    <property type="entry name" value="ADH_Fe_C"/>
    <property type="match status" value="1"/>
</dbReference>
<dbReference type="InterPro" id="IPR056798">
    <property type="entry name" value="ADH_Fe_C"/>
</dbReference>
<evidence type="ECO:0000313" key="5">
    <source>
        <dbReference type="Proteomes" id="UP000824133"/>
    </source>
</evidence>
<dbReference type="GO" id="GO:1990362">
    <property type="term" value="F:butanol dehydrogenase (NAD+) activity"/>
    <property type="evidence" value="ECO:0007669"/>
    <property type="project" value="InterPro"/>
</dbReference>
<dbReference type="GO" id="GO:0005829">
    <property type="term" value="C:cytosol"/>
    <property type="evidence" value="ECO:0007669"/>
    <property type="project" value="TreeGrafter"/>
</dbReference>
<evidence type="ECO:0000256" key="1">
    <source>
        <dbReference type="ARBA" id="ARBA00023002"/>
    </source>
</evidence>
<dbReference type="Gene3D" id="1.20.1090.10">
    <property type="entry name" value="Dehydroquinate synthase-like - alpha domain"/>
    <property type="match status" value="1"/>
</dbReference>
<feature type="domain" description="Alcohol dehydrogenase iron-type/glycerol dehydrogenase GldA" evidence="2">
    <location>
        <begin position="9"/>
        <end position="180"/>
    </location>
</feature>
<evidence type="ECO:0000259" key="2">
    <source>
        <dbReference type="Pfam" id="PF00465"/>
    </source>
</evidence>
<dbReference type="SUPFAM" id="SSF56796">
    <property type="entry name" value="Dehydroquinate synthase-like"/>
    <property type="match status" value="1"/>
</dbReference>